<gene>
    <name evidence="11 12 13" type="primary">LOC114448621</name>
</gene>
<evidence type="ECO:0000313" key="12">
    <source>
        <dbReference type="RefSeq" id="XP_028281486.1"/>
    </source>
</evidence>
<dbReference type="GO" id="GO:0001868">
    <property type="term" value="P:regulation of complement activation, lectin pathway"/>
    <property type="evidence" value="ECO:0007669"/>
    <property type="project" value="UniProtKB-ARBA"/>
</dbReference>
<evidence type="ECO:0000313" key="10">
    <source>
        <dbReference type="Proteomes" id="UP000515145"/>
    </source>
</evidence>
<comment type="function">
    <text evidence="1">Acts as a defensive agent. Recognizes blood group fucosylated oligosaccharides including A, B, H and Lewis B-type antigens. Does not recognize Lewis A antigen and has low affinity for monovalent haptens.</text>
</comment>
<dbReference type="SUPFAM" id="SSF49785">
    <property type="entry name" value="Galactose-binding domain-like"/>
    <property type="match status" value="17"/>
</dbReference>
<evidence type="ECO:0000256" key="4">
    <source>
        <dbReference type="ARBA" id="ARBA00022723"/>
    </source>
</evidence>
<dbReference type="InterPro" id="IPR051941">
    <property type="entry name" value="BG_Antigen-Binding_Lectin"/>
</dbReference>
<feature type="chain" id="PRO_5044651366" evidence="8">
    <location>
        <begin position="23"/>
        <end position="2475"/>
    </location>
</feature>
<dbReference type="GeneID" id="114448621"/>
<evidence type="ECO:0000256" key="6">
    <source>
        <dbReference type="ARBA" id="ARBA00022837"/>
    </source>
</evidence>
<dbReference type="PANTHER" id="PTHR45713">
    <property type="entry name" value="FTP DOMAIN-CONTAINING PROTEIN"/>
    <property type="match status" value="1"/>
</dbReference>
<evidence type="ECO:0000313" key="11">
    <source>
        <dbReference type="RefSeq" id="XP_028281485.1"/>
    </source>
</evidence>
<evidence type="ECO:0000256" key="2">
    <source>
        <dbReference type="ARBA" id="ARBA00010147"/>
    </source>
</evidence>
<dbReference type="InterPro" id="IPR000421">
    <property type="entry name" value="FA58C"/>
</dbReference>
<dbReference type="Gene3D" id="2.60.120.260">
    <property type="entry name" value="Galactose-binding domain-like"/>
    <property type="match status" value="17"/>
</dbReference>
<evidence type="ECO:0000259" key="9">
    <source>
        <dbReference type="PROSITE" id="PS50022"/>
    </source>
</evidence>
<keyword evidence="8" id="KW-0732">Signal</keyword>
<comment type="similarity">
    <text evidence="2">Belongs to the fucolectin family.</text>
</comment>
<keyword evidence="10" id="KW-1185">Reference proteome</keyword>
<reference evidence="11 12" key="1">
    <citation type="submission" date="2025-04" db="UniProtKB">
        <authorList>
            <consortium name="RefSeq"/>
        </authorList>
    </citation>
    <scope>IDENTIFICATION</scope>
</reference>
<evidence type="ECO:0000256" key="8">
    <source>
        <dbReference type="SAM" id="SignalP"/>
    </source>
</evidence>
<dbReference type="GO" id="GO:0010185">
    <property type="term" value="P:regulation of cellular defense response"/>
    <property type="evidence" value="ECO:0007669"/>
    <property type="project" value="UniProtKB-ARBA"/>
</dbReference>
<protein>
    <submittedName>
        <fullName evidence="11 12">Uncharacterized protein LOC114448621 isoform X1</fullName>
    </submittedName>
</protein>
<feature type="domain" description="F5/8 type C" evidence="9">
    <location>
        <begin position="153"/>
        <end position="302"/>
    </location>
</feature>
<dbReference type="Pfam" id="PF22633">
    <property type="entry name" value="F5_F8_type_C_2"/>
    <property type="match status" value="17"/>
</dbReference>
<dbReference type="InterPro" id="IPR006585">
    <property type="entry name" value="FTP1"/>
</dbReference>
<sequence>MMTSAVVIVLLCVLGQIGSCHAANIARAGKVTQSTQFGDPKMAIDGNRTSIFDYGSCTHTTHDQNPWWRLDLMDSFKIDTVTITNRQDCCHERLNGAEIRIGNSLNDNGNANPRCAVITTIQPGSTQSFDCNGMRGRYVNIMIPGRKEYLTLCEVEVYSGLSGENIALRGSATQSSPFWYGPERAIDGNRGGFWNDGACTHTSYDRNPWWRLDLLDTYTITSVTITNRRDCCHERLNGAEIRIGNSLNDNGNANPSCAVITTIPAGTTQTFECNGMEGRYVNIVIPGRREFLTLCEVEVDSEPKRKVSTADTIPAANIARGGRVTQSSQFGDPKLAIDGNQGSIWGDGICTHTGYDQNPWWRLDLMDVYKINTITIINRRDCCHERLNGAEIRIGNSLSDNGNANPRCAVITTILAGATVTFECNGMEGRYVNIVIPGRKEYLTLCEVEVYSTLSAENIARGGRVTQSSQFGDPKLAIDGNQGSIWGDGICTHTGHDQNPWWRLDLLDTYKINTVTITNRQDCCDERLNGAEIRIGNILTNDGNNNPRCAVITSIPAGATQTFECNGMEGRYVNIVIPGRKEYLTLCELEVNSEPKRKVSTTDIIPAANIARGGRVTQSSQFGDPKLAIDGNQGSIWGDGICTHTGYDQNPWWRLDLMDVYKINTITIINRRDCCHERLNGAEIRIGNSLNDNGNANPRCVVITTILAAATQTFDCNGMEGRYVNIVIPGRKEYLTLCEVEVYSTLSAANIARGGRVTQSSQFGDPKLAIDGNQGSIWGDGICTHTGYDQNPWWRLDLMDVYKINTITIINRRDCCHERLNGAEIRIGNSLKDNGNANPRCAVITTILAGATVTFECNGMEGRYVNIVIPGRKEYLTLCEVEVYSTLSAANIARGGRVTQSSQFGDPKLAIDGNQGSIWGDGICTHTGHDQNPWWRLDLLDTYKINTVTITNRQDCCDERLNGAEIRIGNILTNDGNNNPRCAVITSIPAGATQTFECNGMEGRYVNIVIPGRKEYLTLCEVEVNSEPKRKVSTTDIIPAANIARGGRVTQSSQFGDPKLAIDGNQGSIWGDGICTHTGYDQNPWWRLDLMDVYKINTITIINRRDCCHERLNGAEIRIGNSLKDNGNANPRCAVITTILAGATVTFECNGMEGRYVNIVIPGRKEYLTLCEVEVYSTLSAANIARGGRVTQSSQFGDPKLAIDGNQGSIWGDGICTHTGHDQNPWWRLDLLDTYKINTVTITNRQDCCDERLNGAEIRIGNILTNDGNNNPRCAVITSIPAGATQTFECNGMEGRYVNIVIPGRKEYLTLCEVEVNSEPKRKVSTTDIIPAANIARGGRVTQSSQFGDPKLAIDGNQGSIWGDGICTHTGYDQNPWWRLDLMDVYKINTITIINRRDCCHERLNGAEIRIGNSLKDNGNANPRCAVITTILAGATVTFECNGMEGRYVNIVIPGRKEYLTLCEVEVYSTLSAANIARGGRVTQSSQFGDPKLAIDGNQGSIWGDGICTHTGHDQNPWWRLDLLDTYKINTVTITNRQDCCDERLNGAEIRIGNILTNDGNNNPRCAVITSIPAGATQTFECNGMEGRYVNIVIPGRKEYLTLCEVEVNSEPKRKVSTTDIIPAANIARGGRVTQSSQFGDPKLAIDGNQGSIWGDGICTHTGYDQNPWWRLDLMDVYKINTITIINRRDCCHERLNGAEIRIGNSLNDNGNANPRCAVITTILAGATVTFECNGMEGRYVNIVIPGRKEYLTLCEVEVYSTLSAENIARGGRVTQSSQFGDPKLAIDGNQGSIWGDGICTHTGHDQNPWWRLDLLDTYKINTVTITNRQDCCDERLNGAEIRIGNILTNDGNNNPRCAVITSIPAGATQTFECNGMEGRYVNIVIPGRKEYLTLCEVEVNSQLSATNIARVGRVTQSSLYGAPESAIDGNRASIWDYGSCTHTGYDQNPWWRLDLQGTYNINTVIITNRQDCCPERLSGAEIRIGNSLRGNGNANPRCAVITSIPAGATKTFECNGMEGRYVNIVIPGRKEYLTLCEVEVYSTLSSANIARGGRVTQSSQFGDPEMAIDGSRASIWGEGSCTHTGHDQNPWWRLDLLDTYIISSVTITNRQDCCHERLNGAEIQIGNSLSDNDNANPRCAVITSIPAGATKTFRCNEMEGRYVNIVIPGRKEFLTLCEVEVNGVLSAKNIARDGRASQSSLFGGAARAIDGNHDSDWQEGSCTHTGHQQNPWWRLDLLDTSKINTVTITNRQDCCHERLNGAEIRIGNSLIDNGNANPRCAVITTIPPGDTRTFECNGMEGRYVNIVIPGRKEYLTLCEVEVNGQHPAGRATQSSVFANAVAETAIDGNRASIFSESSCTHTSREDNPWWSVDLLNTYKITSVTVTNRKDCCPERLNGAEIRIGNSLSDNGNANPRCAVITSIPAGATQTFECNGMEGRYVNIVIPGRKEYLTLCEVEVSGELVESEDITWSEW</sequence>
<dbReference type="OrthoDB" id="547680at2759"/>
<keyword evidence="5" id="KW-0430">Lectin</keyword>
<feature type="signal peptide" evidence="8">
    <location>
        <begin position="1"/>
        <end position="22"/>
    </location>
</feature>
<dbReference type="SMART" id="SM00607">
    <property type="entry name" value="FTP"/>
    <property type="match status" value="17"/>
</dbReference>
<dbReference type="GO" id="GO:0046872">
    <property type="term" value="F:metal ion binding"/>
    <property type="evidence" value="ECO:0007669"/>
    <property type="project" value="UniProtKB-KW"/>
</dbReference>
<dbReference type="RefSeq" id="XP_028281487.1">
    <property type="nucleotide sequence ID" value="XM_028425686.1"/>
</dbReference>
<dbReference type="PANTHER" id="PTHR45713:SF11">
    <property type="entry name" value="FUCOLECTIN TACHYLECTIN-4 PENTRAXIN-1 DOMAIN-CONTAINING PROTEIN"/>
    <property type="match status" value="1"/>
</dbReference>
<dbReference type="RefSeq" id="XP_028281485.1">
    <property type="nucleotide sequence ID" value="XM_028425684.1"/>
</dbReference>
<evidence type="ECO:0000256" key="5">
    <source>
        <dbReference type="ARBA" id="ARBA00022734"/>
    </source>
</evidence>
<dbReference type="GO" id="GO:0042806">
    <property type="term" value="F:fucose binding"/>
    <property type="evidence" value="ECO:0007669"/>
    <property type="project" value="UniProtKB-ARBA"/>
</dbReference>
<proteinExistence type="inferred from homology"/>
<dbReference type="PROSITE" id="PS50022">
    <property type="entry name" value="FA58C_3"/>
    <property type="match status" value="1"/>
</dbReference>
<organism evidence="10 11">
    <name type="scientific">Parambassis ranga</name>
    <name type="common">Indian glassy fish</name>
    <dbReference type="NCBI Taxonomy" id="210632"/>
    <lineage>
        <taxon>Eukaryota</taxon>
        <taxon>Metazoa</taxon>
        <taxon>Chordata</taxon>
        <taxon>Craniata</taxon>
        <taxon>Vertebrata</taxon>
        <taxon>Euteleostomi</taxon>
        <taxon>Actinopterygii</taxon>
        <taxon>Neopterygii</taxon>
        <taxon>Teleostei</taxon>
        <taxon>Neoteleostei</taxon>
        <taxon>Acanthomorphata</taxon>
        <taxon>Ovalentaria</taxon>
        <taxon>Ambassidae</taxon>
        <taxon>Parambassis</taxon>
    </lineage>
</organism>
<evidence type="ECO:0000256" key="1">
    <source>
        <dbReference type="ARBA" id="ARBA00002219"/>
    </source>
</evidence>
<dbReference type="RefSeq" id="XP_028281486.1">
    <property type="nucleotide sequence ID" value="XM_028425685.1"/>
</dbReference>
<keyword evidence="6" id="KW-0106">Calcium</keyword>
<evidence type="ECO:0000313" key="13">
    <source>
        <dbReference type="RefSeq" id="XP_028281487.1"/>
    </source>
</evidence>
<dbReference type="Proteomes" id="UP000515145">
    <property type="component" value="Chromosome 16"/>
</dbReference>
<evidence type="ECO:0000256" key="7">
    <source>
        <dbReference type="ARBA" id="ARBA00023157"/>
    </source>
</evidence>
<comment type="subunit">
    <text evidence="3">Homotrimer.</text>
</comment>
<dbReference type="InterPro" id="IPR008979">
    <property type="entry name" value="Galactose-bd-like_sf"/>
</dbReference>
<keyword evidence="4" id="KW-0479">Metal-binding</keyword>
<evidence type="ECO:0000256" key="3">
    <source>
        <dbReference type="ARBA" id="ARBA00011233"/>
    </source>
</evidence>
<name>A0A6P7JWZ4_9TELE</name>
<keyword evidence="7" id="KW-1015">Disulfide bond</keyword>
<accession>A0A6P7JWZ4</accession>